<dbReference type="InterPro" id="IPR003769">
    <property type="entry name" value="ClpS_core"/>
</dbReference>
<proteinExistence type="inferred from homology"/>
<dbReference type="CDD" id="cd16482">
    <property type="entry name" value="RING-H2_UBR1-like"/>
    <property type="match status" value="1"/>
</dbReference>
<sequence length="1864" mass="209863">MTEVGAVVELLPRIAPIPTPGDADSYRLPPEKALQVRERLCHELLSVVPLSSLFPSNVVPTHDEAWKLLKQVEFRVSSAQQRAEALLLQQQSDDGVPALPEYSKNRRGMTCGHVFRKGEPIFRCHDCSFDDTCVQCVTCFRHSIHARENHDVLFSVADEGGACCDCGDEEAWKRDLGCEFHSLHPYNEPANDTVASQGEQTLEALVAAVPDDVQQSLHEFSSLLLSFLLQTFLHAPKQAPLVMGPDVVDGVKRQPTLEHAFPDKGKARQETTDNDDEDNTLAPAPAPLFVALLWNDEKHSFNEVSDKIQEVCTTMTTRDARHFAEQVDRVGRQVVAMSDDVRRLILMARRIGVIYLLVTVQPAFDFYVEEVAGCVLDFVVDMASCSLYSGSTGDGRAIKALLTQTMLRPWHVAEWEEQPVTIRRDLFDPTKLCMLDTLLLLDTKMWKGARMSVRRLLMDLIACREAKRQVAQRVAAVYPRLIETFILHDREPEHSIYHLTVQLFSVPSIATQLVVERGLLVVLLYVLQALFANESDTRITSLVLPAPLPPRGQANPDTALLRQQKCYHIFYDIRYLLGAMDVQRDIVAHFETHLAAWLEFFALFHSIAPDIRAVHAHVEFESELWVQVFHINSHLGRIAKLLGEAFVHADNAQLCEAIAFVGKTMHTHLARLSSLDETMHPPFRMHTVQVGSTHHQVLAFQVASEPVSFHHPMHWLLAEMLKHLHMKSCREELRSLLGEEALLGLVEHPLRVTVKLAQIRCNLWVRNGFAIRSQAYHYRDSMWMRDIMYDQDLFLQQCGLMLISPDRFLATMLDRFDLIDWFSGRAWLGHATYDRDQMLFMAEEMLFLLAVLLNEISVPAHWPIEAQVRRELVHYLALGPCTYSELTKQIPERFTDHGCFDRELAQVAHFREPDGTADHGMYELRPAYLADVQPFFHHYSRNQREKAEQILSEKRAQGITLPLYPTSQLHALTDTPFASLADVFLCPLFGVVLFHALHNARTYEEPPDTLVNVVLHLLAQGIEERGTPFIECLLHEREVEIGANARSSESESKPKSESYSLLSLLLTMQADQKWKAYEAKLHYILDKAAISVPHVAEAVAKVRGPPAEPTIDDKKRQAARARQAAILNKFSAQQKSLLAELDDEFSDEDDEDEGFGTCILCQERLDAQRAFGTLMHVQESRLLRTSVPRDHASMDDVLCTPLSWAPTAGPNAERTRGTYTRREEHVTLGYPASAHQTGLVAVSCGHAMHVSCFHTYMQSTEQRHAMQVARNHPEDLSRFEYVCPLCKSLGNIILPGPGASAFSTALGATLSHDEAFHFNDMSLGEWVRHMNISILKLTPAHSKVHADHQDTSRGTGCFLPWLIDGTPQPHNPDYGAGVFADDESHMLQRYLNVMQLLADESRSARMHDMQLNAMDAIASTTEAMYLPDTLVGYTLAQLEIGQRGLPKPFHEAITPAQLQLVQTLLDALRAMAHISLNDEASVLDRMRQGLLKRLLPHWANEPAVRAPLLLRSPLGVLIEAAIIAPQDLLQITALLYYVQLVQCIFGLAQPVSQPAKPSAKGVDLDEAASIFPHARWLVTSIVGLVGYVRGNMTLGFDQLNDQELAKALCAYTFPFLRRAALLRRVVAAPKGGDVSPPSHESEYASLLTELRIPTPAMALPMQGQPNELMTMLVEGWTKHAYAHLAPLFRPLPIHPELAHRVPNLVLEHPHIYELLPLPVDLTELLQQTQERKCKRCGTLPPTFSLCLFCGDVLCEQSYCCSDPDDESRGECNQHMEQCGGRVSLHFRVGSNAVVMLYQSNGTFASSPYLNSHGEVDRYLLKARPQRLHMQRYDELRKQWLTHGIANIVTRRVESTIDQGGWITF</sequence>
<dbReference type="GeneID" id="28726788"/>
<keyword evidence="13" id="KW-0436">Ligase</keyword>
<dbReference type="VEuPathDB" id="FungiDB:Malapachy_0392"/>
<dbReference type="SUPFAM" id="SSF54736">
    <property type="entry name" value="ClpS-like"/>
    <property type="match status" value="1"/>
</dbReference>
<organism evidence="13 14">
    <name type="scientific">Malassezia pachydermatis</name>
    <dbReference type="NCBI Taxonomy" id="77020"/>
    <lineage>
        <taxon>Eukaryota</taxon>
        <taxon>Fungi</taxon>
        <taxon>Dikarya</taxon>
        <taxon>Basidiomycota</taxon>
        <taxon>Ustilaginomycotina</taxon>
        <taxon>Malasseziomycetes</taxon>
        <taxon>Malasseziales</taxon>
        <taxon>Malasseziaceae</taxon>
        <taxon>Malassezia</taxon>
    </lineage>
</organism>
<dbReference type="PANTHER" id="PTHR21497:SF24">
    <property type="entry name" value="E3 UBIQUITIN-PROTEIN LIGASE UBR1"/>
    <property type="match status" value="1"/>
</dbReference>
<evidence type="ECO:0000256" key="7">
    <source>
        <dbReference type="ARBA" id="ARBA00022833"/>
    </source>
</evidence>
<evidence type="ECO:0000256" key="1">
    <source>
        <dbReference type="ARBA" id="ARBA00000900"/>
    </source>
</evidence>
<dbReference type="InterPro" id="IPR055194">
    <property type="entry name" value="UBR1-like_WH"/>
</dbReference>
<dbReference type="Pfam" id="PF02617">
    <property type="entry name" value="ClpS"/>
    <property type="match status" value="1"/>
</dbReference>
<dbReference type="EMBL" id="LGAV01000010">
    <property type="protein sequence ID" value="KOS12671.1"/>
    <property type="molecule type" value="Genomic_DNA"/>
</dbReference>
<dbReference type="SUPFAM" id="SSF46785">
    <property type="entry name" value="Winged helix' DNA-binding domain"/>
    <property type="match status" value="1"/>
</dbReference>
<dbReference type="PANTHER" id="PTHR21497">
    <property type="entry name" value="UBIQUITIN LIGASE E3 ALPHA-RELATED"/>
    <property type="match status" value="1"/>
</dbReference>
<dbReference type="CDD" id="cd19673">
    <property type="entry name" value="UBR-box_UBR3"/>
    <property type="match status" value="1"/>
</dbReference>
<dbReference type="Pfam" id="PF22960">
    <property type="entry name" value="WHD_UBR1"/>
    <property type="match status" value="1"/>
</dbReference>
<evidence type="ECO:0000256" key="9">
    <source>
        <dbReference type="PROSITE-ProRule" id="PRU00508"/>
    </source>
</evidence>
<evidence type="ECO:0000256" key="10">
    <source>
        <dbReference type="RuleBase" id="RU366018"/>
    </source>
</evidence>
<dbReference type="Proteomes" id="UP000037751">
    <property type="component" value="Unassembled WGS sequence"/>
</dbReference>
<comment type="pathway">
    <text evidence="2 10">Protein modification; protein ubiquitination.</text>
</comment>
<dbReference type="GO" id="GO:0008270">
    <property type="term" value="F:zinc ion binding"/>
    <property type="evidence" value="ECO:0007669"/>
    <property type="project" value="UniProtKB-UniRule"/>
</dbReference>
<dbReference type="Pfam" id="PF18995">
    <property type="entry name" value="PRT6_C"/>
    <property type="match status" value="1"/>
</dbReference>
<keyword evidence="14" id="KW-1185">Reference proteome</keyword>
<dbReference type="Gene3D" id="2.10.110.30">
    <property type="match status" value="1"/>
</dbReference>
<keyword evidence="4 10" id="KW-0479">Metal-binding</keyword>
<dbReference type="GO" id="GO:0005737">
    <property type="term" value="C:cytoplasm"/>
    <property type="evidence" value="ECO:0007669"/>
    <property type="project" value="TreeGrafter"/>
</dbReference>
<accession>A0A0M8MSC9</accession>
<dbReference type="STRING" id="77020.A0A0M8MSC9"/>
<dbReference type="Gene3D" id="1.10.10.2670">
    <property type="entry name" value="E3 ubiquitin-protein ligase"/>
    <property type="match status" value="1"/>
</dbReference>
<dbReference type="SMART" id="SM00396">
    <property type="entry name" value="ZnF_UBR1"/>
    <property type="match status" value="1"/>
</dbReference>
<gene>
    <name evidence="13" type="ORF">Malapachy_0392</name>
</gene>
<feature type="zinc finger region" description="UBR-type" evidence="9">
    <location>
        <begin position="109"/>
        <end position="183"/>
    </location>
</feature>
<dbReference type="Gene3D" id="3.30.1390.10">
    <property type="match status" value="1"/>
</dbReference>
<dbReference type="GO" id="GO:0000151">
    <property type="term" value="C:ubiquitin ligase complex"/>
    <property type="evidence" value="ECO:0007669"/>
    <property type="project" value="TreeGrafter"/>
</dbReference>
<dbReference type="InterPro" id="IPR042065">
    <property type="entry name" value="E3_ELL-like"/>
</dbReference>
<dbReference type="InterPro" id="IPR014719">
    <property type="entry name" value="Ribosomal_bL12_C/ClpS-like"/>
</dbReference>
<dbReference type="InterPro" id="IPR036390">
    <property type="entry name" value="WH_DNA-bd_sf"/>
</dbReference>
<dbReference type="GO" id="GO:0071596">
    <property type="term" value="P:ubiquitin-dependent protein catabolic process via the N-end rule pathway"/>
    <property type="evidence" value="ECO:0007669"/>
    <property type="project" value="UniProtKB-UniRule"/>
</dbReference>
<evidence type="ECO:0000313" key="13">
    <source>
        <dbReference type="EMBL" id="KOS12671.1"/>
    </source>
</evidence>
<evidence type="ECO:0000256" key="8">
    <source>
        <dbReference type="ARBA" id="ARBA00046341"/>
    </source>
</evidence>
<evidence type="ECO:0000313" key="14">
    <source>
        <dbReference type="Proteomes" id="UP000037751"/>
    </source>
</evidence>
<dbReference type="FunFam" id="2.10.110.30:FF:000002">
    <property type="entry name" value="Putative e3 ubiquitin-protein ligase ubr3"/>
    <property type="match status" value="1"/>
</dbReference>
<dbReference type="InterPro" id="IPR044046">
    <property type="entry name" value="E3_ligase_UBR-like_C"/>
</dbReference>
<evidence type="ECO:0000259" key="12">
    <source>
        <dbReference type="PROSITE" id="PS51157"/>
    </source>
</evidence>
<evidence type="ECO:0000256" key="11">
    <source>
        <dbReference type="SAM" id="MobiDB-lite"/>
    </source>
</evidence>
<evidence type="ECO:0000256" key="3">
    <source>
        <dbReference type="ARBA" id="ARBA00022679"/>
    </source>
</evidence>
<keyword evidence="7 10" id="KW-0862">Zinc</keyword>
<evidence type="ECO:0000256" key="4">
    <source>
        <dbReference type="ARBA" id="ARBA00022723"/>
    </source>
</evidence>
<evidence type="ECO:0000256" key="5">
    <source>
        <dbReference type="ARBA" id="ARBA00022771"/>
    </source>
</evidence>
<evidence type="ECO:0000256" key="6">
    <source>
        <dbReference type="ARBA" id="ARBA00022786"/>
    </source>
</evidence>
<dbReference type="InterPro" id="IPR039164">
    <property type="entry name" value="UBR1-like"/>
</dbReference>
<protein>
    <recommendedName>
        <fullName evidence="10">E3 ubiquitin-protein ligase</fullName>
        <ecNumber evidence="10">2.3.2.27</ecNumber>
    </recommendedName>
</protein>
<dbReference type="GO" id="GO:0016567">
    <property type="term" value="P:protein ubiquitination"/>
    <property type="evidence" value="ECO:0007669"/>
    <property type="project" value="UniProtKB-UniRule"/>
</dbReference>
<dbReference type="InterPro" id="IPR003126">
    <property type="entry name" value="Znf_UBR"/>
</dbReference>
<dbReference type="OrthoDB" id="26387at2759"/>
<dbReference type="RefSeq" id="XP_017990303.1">
    <property type="nucleotide sequence ID" value="XM_018134913.1"/>
</dbReference>
<comment type="caution">
    <text evidence="13">The sequence shown here is derived from an EMBL/GenBank/DDBJ whole genome shotgun (WGS) entry which is preliminary data.</text>
</comment>
<dbReference type="EC" id="2.3.2.27" evidence="10"/>
<name>A0A0M8MSC9_9BASI</name>
<dbReference type="PROSITE" id="PS51157">
    <property type="entry name" value="ZF_UBR"/>
    <property type="match status" value="1"/>
</dbReference>
<comment type="function">
    <text evidence="10">Ubiquitin ligase protein which is a component of the N-end rule pathway. Recognizes and binds to proteins bearing specific N-terminal residues that are destabilizing according to the N-end rule, leading to their ubiquitination and subsequent degradation.</text>
</comment>
<comment type="catalytic activity">
    <reaction evidence="1 10">
        <text>S-ubiquitinyl-[E2 ubiquitin-conjugating enzyme]-L-cysteine + [acceptor protein]-L-lysine = [E2 ubiquitin-conjugating enzyme]-L-cysteine + N(6)-ubiquitinyl-[acceptor protein]-L-lysine.</text>
        <dbReference type="EC" id="2.3.2.27"/>
    </reaction>
</comment>
<comment type="similarity">
    <text evidence="8 10">Belongs to the E3 ubiquitin-protein ligase UBR1-like family.</text>
</comment>
<dbReference type="GO" id="GO:0016874">
    <property type="term" value="F:ligase activity"/>
    <property type="evidence" value="ECO:0007669"/>
    <property type="project" value="UniProtKB-KW"/>
</dbReference>
<evidence type="ECO:0000256" key="2">
    <source>
        <dbReference type="ARBA" id="ARBA00004906"/>
    </source>
</evidence>
<feature type="domain" description="UBR-type" evidence="12">
    <location>
        <begin position="109"/>
        <end position="183"/>
    </location>
</feature>
<keyword evidence="3 10" id="KW-0808">Transferase</keyword>
<feature type="compositionally biased region" description="Basic and acidic residues" evidence="11">
    <location>
        <begin position="256"/>
        <end position="271"/>
    </location>
</feature>
<dbReference type="GO" id="GO:0061630">
    <property type="term" value="F:ubiquitin protein ligase activity"/>
    <property type="evidence" value="ECO:0007669"/>
    <property type="project" value="UniProtKB-UniRule"/>
</dbReference>
<keyword evidence="6 10" id="KW-0833">Ubl conjugation pathway</keyword>
<dbReference type="Pfam" id="PF02207">
    <property type="entry name" value="zf-UBR"/>
    <property type="match status" value="1"/>
</dbReference>
<dbReference type="UniPathway" id="UPA00143"/>
<keyword evidence="5 10" id="KW-0863">Zinc-finger</keyword>
<feature type="region of interest" description="Disordered" evidence="11">
    <location>
        <begin position="256"/>
        <end position="280"/>
    </location>
</feature>
<reference evidence="13 14" key="1">
    <citation type="submission" date="2015-07" db="EMBL/GenBank/DDBJ databases">
        <title>Draft Genome Sequence of Malassezia furfur CBS1878 and Malassezia pachydermatis CBS1879.</title>
        <authorList>
            <person name="Triana S."/>
            <person name="Ohm R."/>
            <person name="Gonzalez A."/>
            <person name="DeCock H."/>
            <person name="Restrepo S."/>
            <person name="Celis A."/>
        </authorList>
    </citation>
    <scope>NUCLEOTIDE SEQUENCE [LARGE SCALE GENOMIC DNA]</scope>
    <source>
        <strain evidence="13 14">CBS 1879</strain>
    </source>
</reference>